<evidence type="ECO:0000313" key="1">
    <source>
        <dbReference type="EMBL" id="KOO37648.1"/>
    </source>
</evidence>
<dbReference type="Gene3D" id="3.90.1150.10">
    <property type="entry name" value="Aspartate Aminotransferase, domain 1"/>
    <property type="match status" value="1"/>
</dbReference>
<evidence type="ECO:0008006" key="2">
    <source>
        <dbReference type="Google" id="ProtNLM"/>
    </source>
</evidence>
<dbReference type="AlphaFoldDB" id="A0A0M0KGV1"/>
<protein>
    <recommendedName>
        <fullName evidence="2">dTDP-4-amino-4,6-dideoxygalactose transaminase</fullName>
    </recommendedName>
</protein>
<reference evidence="1" key="1">
    <citation type="submission" date="2015-08" db="EMBL/GenBank/DDBJ databases">
        <title>Complete DNA Sequence of Pseudomonas syringae pv. actinidiae, the Causal Agent of Kiwifruit Canker Disease.</title>
        <authorList>
            <person name="Rikkerink E.H.A."/>
            <person name="Fineran P.C."/>
        </authorList>
    </citation>
    <scope>NUCLEOTIDE SEQUENCE</scope>
    <source>
        <strain evidence="1">DSM 13666</strain>
    </source>
</reference>
<dbReference type="InterPro" id="IPR015421">
    <property type="entry name" value="PyrdxlP-dep_Trfase_major"/>
</dbReference>
<dbReference type="EMBL" id="LILD01000001">
    <property type="protein sequence ID" value="KOO37648.1"/>
    <property type="molecule type" value="Genomic_DNA"/>
</dbReference>
<dbReference type="InterPro" id="IPR015422">
    <property type="entry name" value="PyrdxlP-dep_Trfase_small"/>
</dbReference>
<sequence length="368" mass="42849">MLCNNNERYEIGSHFDLDLNEVPFQRGKNESWLSSKNGDDSFTFSGRAAIEYAIKDIMRSRDVNVVYMPSYCCSSMVQPFINNGVDVRYYDVKFKSDEGIIYEVDTTIDCDIFFAMSYFGIELFKLDNVCREFSKRGIPIIEDITHCLLSIIPYSSMADYSVASIRKWFPIPSGGFILKHEGVLFAKPDLDSDDLINKKVEAMREKNAFLQGEEILKQTFMEKFSEFESIFKGLNYNYKIDRLSHEMILNMDINDVRLRRRKNAKILYEGLNNFKFVEPLIPKPDIENGCPLFVPIMVTDGKRDELCKYLIENKVYCPVHWPDSTGSKTGIQENELSLICDQRYTEKDMEFILTLIEKWHPMVVNRYA</sequence>
<dbReference type="RefSeq" id="WP_053430188.1">
    <property type="nucleotide sequence ID" value="NZ_CP040441.1"/>
</dbReference>
<dbReference type="GO" id="GO:0003824">
    <property type="term" value="F:catalytic activity"/>
    <property type="evidence" value="ECO:0007669"/>
    <property type="project" value="UniProtKB-ARBA"/>
</dbReference>
<dbReference type="Gene3D" id="3.40.640.10">
    <property type="entry name" value="Type I PLP-dependent aspartate aminotransferase-like (Major domain)"/>
    <property type="match status" value="1"/>
</dbReference>
<dbReference type="GeneID" id="87599265"/>
<gene>
    <name evidence="1" type="ORF">AMD02_01390</name>
</gene>
<proteinExistence type="predicted"/>
<name>A0A0M0KGV1_ALKHA</name>
<organism evidence="1">
    <name type="scientific">Halalkalibacterium halodurans</name>
    <name type="common">Bacillus halodurans</name>
    <dbReference type="NCBI Taxonomy" id="86665"/>
    <lineage>
        <taxon>Bacteria</taxon>
        <taxon>Bacillati</taxon>
        <taxon>Bacillota</taxon>
        <taxon>Bacilli</taxon>
        <taxon>Bacillales</taxon>
        <taxon>Bacillaceae</taxon>
        <taxon>Halalkalibacterium (ex Joshi et al. 2022)</taxon>
    </lineage>
</organism>
<comment type="caution">
    <text evidence="1">The sequence shown here is derived from an EMBL/GenBank/DDBJ whole genome shotgun (WGS) entry which is preliminary data.</text>
</comment>
<dbReference type="SUPFAM" id="SSF53383">
    <property type="entry name" value="PLP-dependent transferases"/>
    <property type="match status" value="1"/>
</dbReference>
<dbReference type="PATRIC" id="fig|136160.3.peg.471"/>
<accession>A0A0M0KGV1</accession>
<dbReference type="InterPro" id="IPR015424">
    <property type="entry name" value="PyrdxlP-dep_Trfase"/>
</dbReference>